<accession>A0ABR9CWI6</accession>
<protein>
    <recommendedName>
        <fullName evidence="3">N-acetyltransferase domain-containing protein</fullName>
    </recommendedName>
</protein>
<dbReference type="InterPro" id="IPR016181">
    <property type="entry name" value="Acyl_CoA_acyltransferase"/>
</dbReference>
<evidence type="ECO:0000313" key="2">
    <source>
        <dbReference type="Proteomes" id="UP000632063"/>
    </source>
</evidence>
<comment type="caution">
    <text evidence="1">The sequence shown here is derived from an EMBL/GenBank/DDBJ whole genome shotgun (WGS) entry which is preliminary data.</text>
</comment>
<dbReference type="SUPFAM" id="SSF55729">
    <property type="entry name" value="Acyl-CoA N-acyltransferases (Nat)"/>
    <property type="match status" value="1"/>
</dbReference>
<evidence type="ECO:0000313" key="1">
    <source>
        <dbReference type="EMBL" id="MBD8894371.1"/>
    </source>
</evidence>
<reference evidence="2" key="1">
    <citation type="submission" date="2020-09" db="EMBL/GenBank/DDBJ databases">
        <title>The genome sequence of strain Labrenzia suaedae 4C16A.</title>
        <authorList>
            <person name="Liu Y."/>
        </authorList>
    </citation>
    <scope>NUCLEOTIDE SEQUENCE [LARGE SCALE GENOMIC DNA]</scope>
    <source>
        <strain evidence="2">4C16A</strain>
    </source>
</reference>
<sequence>MKDNIRERVFKEGLEVKFPISPDIITWWINRFSSESLLRPKNICEQLSKDINLTKKYLLRSVDIMSECVTVEIKALDNIEEVLFAQRSIEFQNNQLHQDFLEILERYQGNGLGRILARNSILLAMKLNLKRLGVIAVDTGSYVWARAGFLPESTSWRSENCLGKIFTCLNNLEGVPWELKNEVYSRLNPGRPSGIWYLSDLTEIVTSTRDPNLQLPIGKVLLMESGATWRGHLEFKTQDGEETRHIRRARTYLRL</sequence>
<dbReference type="RefSeq" id="WP_192151273.1">
    <property type="nucleotide sequence ID" value="NZ_JACYXI010000031.1"/>
</dbReference>
<keyword evidence="2" id="KW-1185">Reference proteome</keyword>
<proteinExistence type="predicted"/>
<evidence type="ECO:0008006" key="3">
    <source>
        <dbReference type="Google" id="ProtNLM"/>
    </source>
</evidence>
<name>A0ABR9CWI6_9HYPH</name>
<organism evidence="1 2">
    <name type="scientific">Roseibium litorale</name>
    <dbReference type="NCBI Taxonomy" id="2803841"/>
    <lineage>
        <taxon>Bacteria</taxon>
        <taxon>Pseudomonadati</taxon>
        <taxon>Pseudomonadota</taxon>
        <taxon>Alphaproteobacteria</taxon>
        <taxon>Hyphomicrobiales</taxon>
        <taxon>Stappiaceae</taxon>
        <taxon>Roseibium</taxon>
    </lineage>
</organism>
<gene>
    <name evidence="1" type="ORF">IG616_22760</name>
</gene>
<reference evidence="1 2" key="2">
    <citation type="journal article" date="2021" name="Int. J. Syst. Evol. Microbiol.">
        <title>Roseibium litorale sp. nov., isolated from a tidal flat sediment and proposal for the reclassification of Labrenzia polysiphoniae as Roseibium polysiphoniae comb. nov.</title>
        <authorList>
            <person name="Liu Y."/>
            <person name="Pei T."/>
            <person name="Du J."/>
            <person name="Chao M."/>
            <person name="Deng M.R."/>
            <person name="Zhu H."/>
        </authorList>
    </citation>
    <scope>NUCLEOTIDE SEQUENCE [LARGE SCALE GENOMIC DNA]</scope>
    <source>
        <strain evidence="1 2">4C16A</strain>
    </source>
</reference>
<dbReference type="Proteomes" id="UP000632063">
    <property type="component" value="Unassembled WGS sequence"/>
</dbReference>
<dbReference type="EMBL" id="JACYXI010000031">
    <property type="protein sequence ID" value="MBD8894371.1"/>
    <property type="molecule type" value="Genomic_DNA"/>
</dbReference>